<evidence type="ECO:0000313" key="1">
    <source>
        <dbReference type="EMBL" id="KRM71584.1"/>
    </source>
</evidence>
<name>A0A0R2AX45_9LACO</name>
<accession>A0A0R2AX45</accession>
<dbReference type="RefSeq" id="WP_057894968.1">
    <property type="nucleotide sequence ID" value="NZ_AYZQ01000004.1"/>
</dbReference>
<comment type="caution">
    <text evidence="1">The sequence shown here is derived from an EMBL/GenBank/DDBJ whole genome shotgun (WGS) entry which is preliminary data.</text>
</comment>
<dbReference type="EMBL" id="AYZQ01000004">
    <property type="protein sequence ID" value="KRM71584.1"/>
    <property type="molecule type" value="Genomic_DNA"/>
</dbReference>
<dbReference type="AlphaFoldDB" id="A0A0R2AX45"/>
<sequence>MWLKQTTKLLLAVSADQPVSSELPSWWQARYHQRPAGVRHRLIKRGYLTIDQHQILRVTAKGQAVLASVPDITWAHRYYFPGIIDLMRFRRAYQPGQPYETVMQLLAHGLAENQSDLTISMLLYRLQLRVNLETAHFAAAATTLMRLFYFALGGDTDELATSFTYRHSQYKLTRFDRQSLQHVLEGLDWRLSDFEWAFSAWLTDKANFRAPFTRFEMMRIVMYELSENQAALTALYAEAGQRYHAQLRQQALTKSITI</sequence>
<organism evidence="1 2">
    <name type="scientific">Lacticaseibacillus brantae DSM 23927</name>
    <dbReference type="NCBI Taxonomy" id="1423727"/>
    <lineage>
        <taxon>Bacteria</taxon>
        <taxon>Bacillati</taxon>
        <taxon>Bacillota</taxon>
        <taxon>Bacilli</taxon>
        <taxon>Lactobacillales</taxon>
        <taxon>Lactobacillaceae</taxon>
        <taxon>Lacticaseibacillus</taxon>
    </lineage>
</organism>
<proteinExistence type="predicted"/>
<keyword evidence="2" id="KW-1185">Reference proteome</keyword>
<gene>
    <name evidence="1" type="ORF">FC34_GL001700</name>
</gene>
<evidence type="ECO:0000313" key="2">
    <source>
        <dbReference type="Proteomes" id="UP000051672"/>
    </source>
</evidence>
<dbReference type="PATRIC" id="fig|1423727.3.peg.1722"/>
<reference evidence="1 2" key="1">
    <citation type="journal article" date="2015" name="Genome Announc.">
        <title>Expanding the biotechnology potential of lactobacilli through comparative genomics of 213 strains and associated genera.</title>
        <authorList>
            <person name="Sun Z."/>
            <person name="Harris H.M."/>
            <person name="McCann A."/>
            <person name="Guo C."/>
            <person name="Argimon S."/>
            <person name="Zhang W."/>
            <person name="Yang X."/>
            <person name="Jeffery I.B."/>
            <person name="Cooney J.C."/>
            <person name="Kagawa T.F."/>
            <person name="Liu W."/>
            <person name="Song Y."/>
            <person name="Salvetti E."/>
            <person name="Wrobel A."/>
            <person name="Rasinkangas P."/>
            <person name="Parkhill J."/>
            <person name="Rea M.C."/>
            <person name="O'Sullivan O."/>
            <person name="Ritari J."/>
            <person name="Douillard F.P."/>
            <person name="Paul Ross R."/>
            <person name="Yang R."/>
            <person name="Briner A.E."/>
            <person name="Felis G.E."/>
            <person name="de Vos W.M."/>
            <person name="Barrangou R."/>
            <person name="Klaenhammer T.R."/>
            <person name="Caufield P.W."/>
            <person name="Cui Y."/>
            <person name="Zhang H."/>
            <person name="O'Toole P.W."/>
        </authorList>
    </citation>
    <scope>NUCLEOTIDE SEQUENCE [LARGE SCALE GENOMIC DNA]</scope>
    <source>
        <strain evidence="1 2">DSM 23927</strain>
    </source>
</reference>
<protein>
    <submittedName>
        <fullName evidence="1">Uncharacterized protein</fullName>
    </submittedName>
</protein>
<dbReference type="OrthoDB" id="2162245at2"/>
<dbReference type="Proteomes" id="UP000051672">
    <property type="component" value="Unassembled WGS sequence"/>
</dbReference>